<dbReference type="GO" id="GO:0016538">
    <property type="term" value="F:cyclin-dependent protein serine/threonine kinase regulator activity"/>
    <property type="evidence" value="ECO:0007669"/>
    <property type="project" value="InterPro"/>
</dbReference>
<evidence type="ECO:0000259" key="2">
    <source>
        <dbReference type="SMART" id="SM00385"/>
    </source>
</evidence>
<gene>
    <name evidence="3" type="ORF">SteCoe_33658</name>
</gene>
<dbReference type="InterPro" id="IPR013763">
    <property type="entry name" value="Cyclin-like_dom"/>
</dbReference>
<dbReference type="InterPro" id="IPR036915">
    <property type="entry name" value="Cyclin-like_sf"/>
</dbReference>
<dbReference type="Pfam" id="PF00134">
    <property type="entry name" value="Cyclin_N"/>
    <property type="match status" value="1"/>
</dbReference>
<evidence type="ECO:0000256" key="1">
    <source>
        <dbReference type="RuleBase" id="RU000383"/>
    </source>
</evidence>
<name>A0A1R2AWA0_9CILI</name>
<comment type="caution">
    <text evidence="3">The sequence shown here is derived from an EMBL/GenBank/DDBJ whole genome shotgun (WGS) entry which is preliminary data.</text>
</comment>
<reference evidence="3 4" key="1">
    <citation type="submission" date="2016-11" db="EMBL/GenBank/DDBJ databases">
        <title>The macronuclear genome of Stentor coeruleus: a giant cell with tiny introns.</title>
        <authorList>
            <person name="Slabodnick M."/>
            <person name="Ruby J.G."/>
            <person name="Reiff S.B."/>
            <person name="Swart E.C."/>
            <person name="Gosai S."/>
            <person name="Prabakaran S."/>
            <person name="Witkowska E."/>
            <person name="Larue G.E."/>
            <person name="Fisher S."/>
            <person name="Freeman R.M."/>
            <person name="Gunawardena J."/>
            <person name="Chu W."/>
            <person name="Stover N.A."/>
            <person name="Gregory B.D."/>
            <person name="Nowacki M."/>
            <person name="Derisi J."/>
            <person name="Roy S.W."/>
            <person name="Marshall W.F."/>
            <person name="Sood P."/>
        </authorList>
    </citation>
    <scope>NUCLEOTIDE SEQUENCE [LARGE SCALE GENOMIC DNA]</scope>
    <source>
        <strain evidence="3">WM001</strain>
    </source>
</reference>
<evidence type="ECO:0000313" key="4">
    <source>
        <dbReference type="Proteomes" id="UP000187209"/>
    </source>
</evidence>
<feature type="domain" description="Cyclin-like" evidence="2">
    <location>
        <begin position="52"/>
        <end position="136"/>
    </location>
</feature>
<dbReference type="PANTHER" id="PTHR10177">
    <property type="entry name" value="CYCLINS"/>
    <property type="match status" value="1"/>
</dbReference>
<accession>A0A1R2AWA0</accession>
<comment type="similarity">
    <text evidence="1">Belongs to the cyclin family.</text>
</comment>
<dbReference type="OrthoDB" id="296250at2759"/>
<dbReference type="GO" id="GO:0044772">
    <property type="term" value="P:mitotic cell cycle phase transition"/>
    <property type="evidence" value="ECO:0007669"/>
    <property type="project" value="InterPro"/>
</dbReference>
<dbReference type="SMART" id="SM00385">
    <property type="entry name" value="CYCLIN"/>
    <property type="match status" value="1"/>
</dbReference>
<dbReference type="InterPro" id="IPR039361">
    <property type="entry name" value="Cyclin"/>
</dbReference>
<dbReference type="Gene3D" id="1.10.472.10">
    <property type="entry name" value="Cyclin-like"/>
    <property type="match status" value="2"/>
</dbReference>
<dbReference type="InterPro" id="IPR006671">
    <property type="entry name" value="Cyclin_N"/>
</dbReference>
<dbReference type="EMBL" id="MPUH01001281">
    <property type="protein sequence ID" value="OMJ68788.1"/>
    <property type="molecule type" value="Genomic_DNA"/>
</dbReference>
<evidence type="ECO:0000313" key="3">
    <source>
        <dbReference type="EMBL" id="OMJ68788.1"/>
    </source>
</evidence>
<dbReference type="PIRSF" id="PIRSF001771">
    <property type="entry name" value="Cyclin_A_B_D_E"/>
    <property type="match status" value="1"/>
</dbReference>
<protein>
    <recommendedName>
        <fullName evidence="2">Cyclin-like domain-containing protein</fullName>
    </recommendedName>
</protein>
<proteinExistence type="inferred from homology"/>
<dbReference type="SUPFAM" id="SSF47954">
    <property type="entry name" value="Cyclin-like"/>
    <property type="match status" value="1"/>
</dbReference>
<sequence>MISKREQLVTDYSSEVLTYMLEIERLLPPTGDYIRSNPEIEIESWMRDKLVNWVISIGEEIGISIETAQLAITLINHFLATVHTKKAVLQLVGIVCLMIALKYHESIGYTLDHAINHCGNIYKREDIQATEIFILQKLDWCLKIPTAAELSKQLLYVTGVSYDFTKILERSNSFAMRCYGDYSLNQFSPLVISVVSVVCALEQYNQKSFRDQWLKLLNSKISLDAPVLDQCKRALVYKLYRETPEQSKDKLKCLRDSLMKILI</sequence>
<dbReference type="Proteomes" id="UP000187209">
    <property type="component" value="Unassembled WGS sequence"/>
</dbReference>
<dbReference type="AlphaFoldDB" id="A0A1R2AWA0"/>
<keyword evidence="4" id="KW-1185">Reference proteome</keyword>
<organism evidence="3 4">
    <name type="scientific">Stentor coeruleus</name>
    <dbReference type="NCBI Taxonomy" id="5963"/>
    <lineage>
        <taxon>Eukaryota</taxon>
        <taxon>Sar</taxon>
        <taxon>Alveolata</taxon>
        <taxon>Ciliophora</taxon>
        <taxon>Postciliodesmatophora</taxon>
        <taxon>Heterotrichea</taxon>
        <taxon>Heterotrichida</taxon>
        <taxon>Stentoridae</taxon>
        <taxon>Stentor</taxon>
    </lineage>
</organism>
<dbReference type="InterPro" id="IPR046965">
    <property type="entry name" value="Cyclin_A/B-like"/>
</dbReference>
<keyword evidence="1" id="KW-0195">Cyclin</keyword>